<dbReference type="Proteomes" id="UP000006882">
    <property type="component" value="Chromosome G7"/>
</dbReference>
<feature type="compositionally biased region" description="Low complexity" evidence="1">
    <location>
        <begin position="150"/>
        <end position="159"/>
    </location>
</feature>
<accession>A0A251NGZ2</accession>
<dbReference type="STRING" id="3760.A0A251NGZ2"/>
<dbReference type="PANTHER" id="PTHR33168">
    <property type="entry name" value="STRESS INDUCED PROTEIN-RELATED"/>
    <property type="match status" value="1"/>
</dbReference>
<evidence type="ECO:0000256" key="1">
    <source>
        <dbReference type="SAM" id="MobiDB-lite"/>
    </source>
</evidence>
<feature type="region of interest" description="Disordered" evidence="1">
    <location>
        <begin position="1"/>
        <end position="53"/>
    </location>
</feature>
<name>A0A251NGZ2_PRUPE</name>
<feature type="compositionally biased region" description="Basic and acidic residues" evidence="1">
    <location>
        <begin position="20"/>
        <end position="29"/>
    </location>
</feature>
<dbReference type="EMBL" id="CM007657">
    <property type="protein sequence ID" value="ONH98577.1"/>
    <property type="molecule type" value="Genomic_DNA"/>
</dbReference>
<feature type="compositionally biased region" description="Polar residues" evidence="1">
    <location>
        <begin position="32"/>
        <end position="45"/>
    </location>
</feature>
<proteinExistence type="predicted"/>
<dbReference type="AlphaFoldDB" id="A0A251NGZ2"/>
<feature type="region of interest" description="Disordered" evidence="1">
    <location>
        <begin position="149"/>
        <end position="178"/>
    </location>
</feature>
<feature type="compositionally biased region" description="Basic residues" evidence="1">
    <location>
        <begin position="160"/>
        <end position="176"/>
    </location>
</feature>
<dbReference type="Gramene" id="ONH98577">
    <property type="protein sequence ID" value="ONH98577"/>
    <property type="gene ID" value="PRUPE_7G255000"/>
</dbReference>
<sequence>MEPYSQNGTCVHRAGPIGLKDQKPQEHPKKSGASTSWFPLTSPRSPENPETPVYSSVISIPRGSASQPYTRSLSLPSQQVSCKSSLKLELGKMIEPLNEHEPCSPSSLKQKLRSSLCIIPCFPKTTPHHHSITAPTTPHAHSANVSLVRNSSFSSSSKSRSSHHHNHHHHHHGHHNSHYEFAELKDKCKSLIGRMGRSHTARRHSASADFKYDPLSYALNFDHEEENIEDYPFRSFSARLPPSPPRTLQDSAASPSASKEITACS</sequence>
<protein>
    <submittedName>
        <fullName evidence="2">Uncharacterized protein</fullName>
    </submittedName>
</protein>
<reference evidence="2 3" key="1">
    <citation type="journal article" date="2013" name="Nat. Genet.">
        <title>The high-quality draft genome of peach (Prunus persica) identifies unique patterns of genetic diversity, domestication and genome evolution.</title>
        <authorList>
            <consortium name="International Peach Genome Initiative"/>
            <person name="Verde I."/>
            <person name="Abbott A.G."/>
            <person name="Scalabrin S."/>
            <person name="Jung S."/>
            <person name="Shu S."/>
            <person name="Marroni F."/>
            <person name="Zhebentyayeva T."/>
            <person name="Dettori M.T."/>
            <person name="Grimwood J."/>
            <person name="Cattonaro F."/>
            <person name="Zuccolo A."/>
            <person name="Rossini L."/>
            <person name="Jenkins J."/>
            <person name="Vendramin E."/>
            <person name="Meisel L.A."/>
            <person name="Decroocq V."/>
            <person name="Sosinski B."/>
            <person name="Prochnik S."/>
            <person name="Mitros T."/>
            <person name="Policriti A."/>
            <person name="Cipriani G."/>
            <person name="Dondini L."/>
            <person name="Ficklin S."/>
            <person name="Goodstein D.M."/>
            <person name="Xuan P."/>
            <person name="Del Fabbro C."/>
            <person name="Aramini V."/>
            <person name="Copetti D."/>
            <person name="Gonzalez S."/>
            <person name="Horner D.S."/>
            <person name="Falchi R."/>
            <person name="Lucas S."/>
            <person name="Mica E."/>
            <person name="Maldonado J."/>
            <person name="Lazzari B."/>
            <person name="Bielenberg D."/>
            <person name="Pirona R."/>
            <person name="Miculan M."/>
            <person name="Barakat A."/>
            <person name="Testolin R."/>
            <person name="Stella A."/>
            <person name="Tartarini S."/>
            <person name="Tonutti P."/>
            <person name="Arus P."/>
            <person name="Orellana A."/>
            <person name="Wells C."/>
            <person name="Main D."/>
            <person name="Vizzotto G."/>
            <person name="Silva H."/>
            <person name="Salamini F."/>
            <person name="Schmutz J."/>
            <person name="Morgante M."/>
            <person name="Rokhsar D.S."/>
        </authorList>
    </citation>
    <scope>NUCLEOTIDE SEQUENCE [LARGE SCALE GENOMIC DNA]</scope>
    <source>
        <strain evidence="3">cv. Nemared</strain>
    </source>
</reference>
<keyword evidence="3" id="KW-1185">Reference proteome</keyword>
<feature type="compositionally biased region" description="Polar residues" evidence="1">
    <location>
        <begin position="246"/>
        <end position="265"/>
    </location>
</feature>
<evidence type="ECO:0000313" key="3">
    <source>
        <dbReference type="Proteomes" id="UP000006882"/>
    </source>
</evidence>
<gene>
    <name evidence="2" type="ORF">PRUPE_7G255000</name>
</gene>
<organism evidence="2 3">
    <name type="scientific">Prunus persica</name>
    <name type="common">Peach</name>
    <name type="synonym">Amygdalus persica</name>
    <dbReference type="NCBI Taxonomy" id="3760"/>
    <lineage>
        <taxon>Eukaryota</taxon>
        <taxon>Viridiplantae</taxon>
        <taxon>Streptophyta</taxon>
        <taxon>Embryophyta</taxon>
        <taxon>Tracheophyta</taxon>
        <taxon>Spermatophyta</taxon>
        <taxon>Magnoliopsida</taxon>
        <taxon>eudicotyledons</taxon>
        <taxon>Gunneridae</taxon>
        <taxon>Pentapetalae</taxon>
        <taxon>rosids</taxon>
        <taxon>fabids</taxon>
        <taxon>Rosales</taxon>
        <taxon>Rosaceae</taxon>
        <taxon>Amygdaloideae</taxon>
        <taxon>Amygdaleae</taxon>
        <taxon>Prunus</taxon>
    </lineage>
</organism>
<evidence type="ECO:0000313" key="2">
    <source>
        <dbReference type="EMBL" id="ONH98577.1"/>
    </source>
</evidence>
<feature type="region of interest" description="Disordered" evidence="1">
    <location>
        <begin position="233"/>
        <end position="265"/>
    </location>
</feature>